<gene>
    <name evidence="3" type="ORF">PGX00_04505</name>
</gene>
<sequence length="122" mass="14266">MSLFSKREIGNKYEALANKFLNSQGLSLIEFNFNTKFGEIDLIMQDQETIVFVEVKYRKDSRFGHAAEFVTHSKRQKLIKTAHVWLGRQNRSPYSTDFRFDVVAIHQHGTDINWIKNAITQD</sequence>
<dbReference type="InterPro" id="IPR011335">
    <property type="entry name" value="Restrct_endonuc-II-like"/>
</dbReference>
<comment type="similarity">
    <text evidence="1 2">Belongs to the UPF0102 family.</text>
</comment>
<dbReference type="SUPFAM" id="SSF52980">
    <property type="entry name" value="Restriction endonuclease-like"/>
    <property type="match status" value="1"/>
</dbReference>
<dbReference type="HAMAP" id="MF_00048">
    <property type="entry name" value="UPF0102"/>
    <property type="match status" value="1"/>
</dbReference>
<reference evidence="3 4" key="1">
    <citation type="submission" date="2023-01" db="EMBL/GenBank/DDBJ databases">
        <title>Vibrio sp. KJ40-1 sp.nov, isolated from marine algae.</title>
        <authorList>
            <person name="Butt M."/>
            <person name="Kim J.M.J."/>
            <person name="Jeon C.O.C."/>
        </authorList>
    </citation>
    <scope>NUCLEOTIDE SEQUENCE [LARGE SCALE GENOMIC DNA]</scope>
    <source>
        <strain evidence="3 4">KJ40-1</strain>
    </source>
</reference>
<dbReference type="CDD" id="cd20736">
    <property type="entry name" value="PoNe_Nuclease"/>
    <property type="match status" value="1"/>
</dbReference>
<dbReference type="Pfam" id="PF02021">
    <property type="entry name" value="UPF0102"/>
    <property type="match status" value="1"/>
</dbReference>
<keyword evidence="4" id="KW-1185">Reference proteome</keyword>
<dbReference type="RefSeq" id="WP_272133294.1">
    <property type="nucleotide sequence ID" value="NZ_JAQLOI010000001.1"/>
</dbReference>
<dbReference type="InterPro" id="IPR011856">
    <property type="entry name" value="tRNA_endonuc-like_dom_sf"/>
</dbReference>
<evidence type="ECO:0000313" key="4">
    <source>
        <dbReference type="Proteomes" id="UP001210678"/>
    </source>
</evidence>
<dbReference type="Proteomes" id="UP001210678">
    <property type="component" value="Unassembled WGS sequence"/>
</dbReference>
<comment type="caution">
    <text evidence="3">The sequence shown here is derived from an EMBL/GenBank/DDBJ whole genome shotgun (WGS) entry which is preliminary data.</text>
</comment>
<evidence type="ECO:0000256" key="2">
    <source>
        <dbReference type="HAMAP-Rule" id="MF_00048"/>
    </source>
</evidence>
<proteinExistence type="inferred from homology"/>
<dbReference type="NCBIfam" id="TIGR00252">
    <property type="entry name" value="YraN family protein"/>
    <property type="match status" value="1"/>
</dbReference>
<dbReference type="InterPro" id="IPR003509">
    <property type="entry name" value="UPF0102_YraN-like"/>
</dbReference>
<protein>
    <recommendedName>
        <fullName evidence="2">UPF0102 protein PGX00_04505</fullName>
    </recommendedName>
</protein>
<dbReference type="PANTHER" id="PTHR34039:SF1">
    <property type="entry name" value="UPF0102 PROTEIN YRAN"/>
    <property type="match status" value="1"/>
</dbReference>
<dbReference type="PANTHER" id="PTHR34039">
    <property type="entry name" value="UPF0102 PROTEIN YRAN"/>
    <property type="match status" value="1"/>
</dbReference>
<name>A0ABT4YN78_9VIBR</name>
<dbReference type="EMBL" id="JAQLOI010000001">
    <property type="protein sequence ID" value="MDB1122986.1"/>
    <property type="molecule type" value="Genomic_DNA"/>
</dbReference>
<evidence type="ECO:0000256" key="1">
    <source>
        <dbReference type="ARBA" id="ARBA00006738"/>
    </source>
</evidence>
<dbReference type="NCBIfam" id="NF009150">
    <property type="entry name" value="PRK12497.1-3"/>
    <property type="match status" value="1"/>
</dbReference>
<evidence type="ECO:0000313" key="3">
    <source>
        <dbReference type="EMBL" id="MDB1122986.1"/>
    </source>
</evidence>
<dbReference type="Gene3D" id="3.40.1350.10">
    <property type="match status" value="1"/>
</dbReference>
<organism evidence="3 4">
    <name type="scientific">Vibrio algarum</name>
    <dbReference type="NCBI Taxonomy" id="3020714"/>
    <lineage>
        <taxon>Bacteria</taxon>
        <taxon>Pseudomonadati</taxon>
        <taxon>Pseudomonadota</taxon>
        <taxon>Gammaproteobacteria</taxon>
        <taxon>Vibrionales</taxon>
        <taxon>Vibrionaceae</taxon>
        <taxon>Vibrio</taxon>
    </lineage>
</organism>
<accession>A0ABT4YN78</accession>